<name>A0A0K1EMT5_CHOCO</name>
<dbReference type="OrthoDB" id="5522119at2"/>
<evidence type="ECO:0000313" key="2">
    <source>
        <dbReference type="Proteomes" id="UP000067626"/>
    </source>
</evidence>
<evidence type="ECO:0000313" key="1">
    <source>
        <dbReference type="EMBL" id="AKT41967.1"/>
    </source>
</evidence>
<sequence>MPRQSVKRVMERTTGKSLRLVTEPLLSSVFDQELHVLDLGRGVLLDVFVNIEGRLTTFLSVNGQLLVELRVVGYA</sequence>
<keyword evidence="2" id="KW-1185">Reference proteome</keyword>
<reference evidence="1 2" key="1">
    <citation type="submission" date="2015-07" db="EMBL/GenBank/DDBJ databases">
        <title>Genome analysis of myxobacterium Chondromyces crocatus Cm c5 reveals a high potential for natural compound synthesis and the genetic basis for the loss of fruiting body formation.</title>
        <authorList>
            <person name="Zaburannyi N."/>
            <person name="Bunk B."/>
            <person name="Maier J."/>
            <person name="Overmann J."/>
            <person name="Mueller R."/>
        </authorList>
    </citation>
    <scope>NUCLEOTIDE SEQUENCE [LARGE SCALE GENOMIC DNA]</scope>
    <source>
        <strain evidence="1 2">Cm c5</strain>
    </source>
</reference>
<dbReference type="AlphaFoldDB" id="A0A0K1EMT5"/>
<proteinExistence type="predicted"/>
<gene>
    <name evidence="1" type="ORF">CMC5_061890</name>
</gene>
<dbReference type="Proteomes" id="UP000067626">
    <property type="component" value="Chromosome"/>
</dbReference>
<accession>A0A0K1EMT5</accession>
<dbReference type="STRING" id="52.CMC5_061890"/>
<dbReference type="RefSeq" id="WP_050433665.1">
    <property type="nucleotide sequence ID" value="NZ_CP012159.1"/>
</dbReference>
<dbReference type="EMBL" id="CP012159">
    <property type="protein sequence ID" value="AKT41967.1"/>
    <property type="molecule type" value="Genomic_DNA"/>
</dbReference>
<protein>
    <submittedName>
        <fullName evidence="1">Uncharacterized protein</fullName>
    </submittedName>
</protein>
<organism evidence="1 2">
    <name type="scientific">Chondromyces crocatus</name>
    <dbReference type="NCBI Taxonomy" id="52"/>
    <lineage>
        <taxon>Bacteria</taxon>
        <taxon>Pseudomonadati</taxon>
        <taxon>Myxococcota</taxon>
        <taxon>Polyangia</taxon>
        <taxon>Polyangiales</taxon>
        <taxon>Polyangiaceae</taxon>
        <taxon>Chondromyces</taxon>
    </lineage>
</organism>
<dbReference type="KEGG" id="ccro:CMC5_061890"/>